<evidence type="ECO:0000256" key="2">
    <source>
        <dbReference type="ARBA" id="ARBA00009009"/>
    </source>
</evidence>
<dbReference type="InterPro" id="IPR045155">
    <property type="entry name" value="Beta-lactam_cat"/>
</dbReference>
<comment type="caution">
    <text evidence="9">The sequence shown here is derived from an EMBL/GenBank/DDBJ whole genome shotgun (WGS) entry which is preliminary data.</text>
</comment>
<dbReference type="GO" id="GO:0008800">
    <property type="term" value="F:beta-lactamase activity"/>
    <property type="evidence" value="ECO:0007669"/>
    <property type="project" value="UniProtKB-UniRule"/>
</dbReference>
<keyword evidence="7" id="KW-0732">Signal</keyword>
<keyword evidence="5 6" id="KW-0046">Antibiotic resistance</keyword>
<dbReference type="Proteomes" id="UP000014614">
    <property type="component" value="Unassembled WGS sequence"/>
</dbReference>
<dbReference type="InterPro" id="IPR023650">
    <property type="entry name" value="Beta-lactam_class-A_AS"/>
</dbReference>
<dbReference type="InterPro" id="IPR012338">
    <property type="entry name" value="Beta-lactam/transpept-like"/>
</dbReference>
<dbReference type="InterPro" id="IPR000871">
    <property type="entry name" value="Beta-lactam_class-A"/>
</dbReference>
<protein>
    <recommendedName>
        <fullName evidence="3 6">Beta-lactamase</fullName>
        <ecNumber evidence="3 6">3.5.2.6</ecNumber>
    </recommendedName>
</protein>
<dbReference type="AlphaFoldDB" id="S3YHW0"/>
<dbReference type="PANTHER" id="PTHR35333:SF3">
    <property type="entry name" value="BETA-LACTAMASE-TYPE TRANSPEPTIDASE FOLD CONTAINING PROTEIN"/>
    <property type="match status" value="1"/>
</dbReference>
<dbReference type="NCBIfam" id="NF012099">
    <property type="entry name" value="SubclassA2"/>
    <property type="match status" value="1"/>
</dbReference>
<organism evidence="9 10">
    <name type="scientific">Bacteroides stercoris CC31F</name>
    <dbReference type="NCBI Taxonomy" id="1073351"/>
    <lineage>
        <taxon>Bacteria</taxon>
        <taxon>Pseudomonadati</taxon>
        <taxon>Bacteroidota</taxon>
        <taxon>Bacteroidia</taxon>
        <taxon>Bacteroidales</taxon>
        <taxon>Bacteroidaceae</taxon>
        <taxon>Bacteroides</taxon>
    </lineage>
</organism>
<dbReference type="RefSeq" id="WP_016662595.1">
    <property type="nucleotide sequence ID" value="NZ_KE340315.1"/>
</dbReference>
<gene>
    <name evidence="9" type="ORF">HMPREF1181_02941</name>
</gene>
<dbReference type="SUPFAM" id="SSF56601">
    <property type="entry name" value="beta-lactamase/transpeptidase-like"/>
    <property type="match status" value="1"/>
</dbReference>
<dbReference type="HOGENOM" id="CLU_031960_0_1_10"/>
<evidence type="ECO:0000313" key="10">
    <source>
        <dbReference type="Proteomes" id="UP000014614"/>
    </source>
</evidence>
<dbReference type="Pfam" id="PF13354">
    <property type="entry name" value="Beta-lactamase2"/>
    <property type="match status" value="1"/>
</dbReference>
<feature type="domain" description="Beta-lactamase class A catalytic" evidence="8">
    <location>
        <begin position="82"/>
        <end position="302"/>
    </location>
</feature>
<evidence type="ECO:0000256" key="5">
    <source>
        <dbReference type="ARBA" id="ARBA00023251"/>
    </source>
</evidence>
<evidence type="ECO:0000256" key="4">
    <source>
        <dbReference type="ARBA" id="ARBA00022801"/>
    </source>
</evidence>
<evidence type="ECO:0000256" key="6">
    <source>
        <dbReference type="RuleBase" id="RU361140"/>
    </source>
</evidence>
<comment type="similarity">
    <text evidence="2 6">Belongs to the class-A beta-lactamase family.</text>
</comment>
<dbReference type="PROSITE" id="PS00146">
    <property type="entry name" value="BETA_LACTAMASE_A"/>
    <property type="match status" value="1"/>
</dbReference>
<feature type="chain" id="PRO_5004514139" description="Beta-lactamase" evidence="7">
    <location>
        <begin position="24"/>
        <end position="328"/>
    </location>
</feature>
<evidence type="ECO:0000259" key="8">
    <source>
        <dbReference type="Pfam" id="PF13354"/>
    </source>
</evidence>
<dbReference type="Gene3D" id="3.40.710.10">
    <property type="entry name" value="DD-peptidase/beta-lactamase superfamily"/>
    <property type="match status" value="1"/>
</dbReference>
<evidence type="ECO:0000256" key="1">
    <source>
        <dbReference type="ARBA" id="ARBA00001526"/>
    </source>
</evidence>
<dbReference type="GO" id="GO:0030655">
    <property type="term" value="P:beta-lactam antibiotic catabolic process"/>
    <property type="evidence" value="ECO:0007669"/>
    <property type="project" value="InterPro"/>
</dbReference>
<evidence type="ECO:0000256" key="3">
    <source>
        <dbReference type="ARBA" id="ARBA00012865"/>
    </source>
</evidence>
<sequence length="328" mass="36092">MKKQILIFTAVVCGMTCTTTAYAQFKIGGKKINVGKVVQAGTDAAKAITLSDADIAAMTLEGKIAGFLKGKKATVGVAVLTDKDETILHNNEVHYPLLSVFKFHVALAVLDKMNREEIPLKHIVHVKASQLQPNTYSPLRQKHSSQDLDISLGELLQYSISLSDNNACDILIEYAGGIGHIHQYIRKLGINDFNLSETEDSMHRNPPKAYSNWSTPSEMVRLLKMADEKNLFAPVYRDFLWKTMTETATGSNKLKGLLPSNTVVGHKTGSSDRNLKGVKMADNDAGIVIMPGGKKYYIAVFVTDSSETDEENAAIIAHISRMVYDEMK</sequence>
<dbReference type="EMBL" id="ATFP01000051">
    <property type="protein sequence ID" value="EPH17253.1"/>
    <property type="molecule type" value="Genomic_DNA"/>
</dbReference>
<dbReference type="GO" id="GO:0046677">
    <property type="term" value="P:response to antibiotic"/>
    <property type="evidence" value="ECO:0007669"/>
    <property type="project" value="UniProtKB-UniRule"/>
</dbReference>
<dbReference type="PATRIC" id="fig|1073351.3.peg.2972"/>
<reference evidence="9 10" key="1">
    <citation type="submission" date="2013-05" db="EMBL/GenBank/DDBJ databases">
        <title>The Genome Sequence of Bacteroides stercoris CC31F.</title>
        <authorList>
            <consortium name="The Broad Institute Genomics Platform"/>
            <person name="Earl A."/>
            <person name="Ward D."/>
            <person name="Feldgarden M."/>
            <person name="Gevers D."/>
            <person name="Oliphant K."/>
            <person name="Allen-Vercoe E."/>
            <person name="Walker B."/>
            <person name="Young S."/>
            <person name="Zeng Q."/>
            <person name="Gargeya S."/>
            <person name="Fitzgerald M."/>
            <person name="Haas B."/>
            <person name="Abouelleil A."/>
            <person name="Allen A.W."/>
            <person name="Alvarado L."/>
            <person name="Arachchi H.M."/>
            <person name="Berlin A.M."/>
            <person name="Chapman S.B."/>
            <person name="Gainer-Dewar J."/>
            <person name="Goldberg J."/>
            <person name="Griggs A."/>
            <person name="Gujja S."/>
            <person name="Hansen M."/>
            <person name="Howarth C."/>
            <person name="Imamovic A."/>
            <person name="Ireland A."/>
            <person name="Larimer J."/>
            <person name="McCowan C."/>
            <person name="Murphy C."/>
            <person name="Pearson M."/>
            <person name="Poon T.W."/>
            <person name="Priest M."/>
            <person name="Roberts A."/>
            <person name="Saif S."/>
            <person name="Shea T."/>
            <person name="Sisk P."/>
            <person name="Sykes S."/>
            <person name="Wortman J."/>
            <person name="Nusbaum C."/>
            <person name="Birren B."/>
        </authorList>
    </citation>
    <scope>NUCLEOTIDE SEQUENCE [LARGE SCALE GENOMIC DNA]</scope>
    <source>
        <strain evidence="9 10">CC31F</strain>
    </source>
</reference>
<dbReference type="PANTHER" id="PTHR35333">
    <property type="entry name" value="BETA-LACTAMASE"/>
    <property type="match status" value="1"/>
</dbReference>
<accession>S3YHW0</accession>
<dbReference type="PRINTS" id="PR00118">
    <property type="entry name" value="BLACTAMASEA"/>
</dbReference>
<keyword evidence="4 6" id="KW-0378">Hydrolase</keyword>
<evidence type="ECO:0000313" key="9">
    <source>
        <dbReference type="EMBL" id="EPH17253.1"/>
    </source>
</evidence>
<name>S3YHW0_BACSE</name>
<dbReference type="NCBIfam" id="NF033103">
    <property type="entry name" value="bla_class_A"/>
    <property type="match status" value="1"/>
</dbReference>
<proteinExistence type="inferred from homology"/>
<dbReference type="EC" id="3.5.2.6" evidence="3 6"/>
<comment type="catalytic activity">
    <reaction evidence="1 6">
        <text>a beta-lactam + H2O = a substituted beta-amino acid</text>
        <dbReference type="Rhea" id="RHEA:20401"/>
        <dbReference type="ChEBI" id="CHEBI:15377"/>
        <dbReference type="ChEBI" id="CHEBI:35627"/>
        <dbReference type="ChEBI" id="CHEBI:140347"/>
        <dbReference type="EC" id="3.5.2.6"/>
    </reaction>
</comment>
<feature type="signal peptide" evidence="7">
    <location>
        <begin position="1"/>
        <end position="23"/>
    </location>
</feature>
<evidence type="ECO:0000256" key="7">
    <source>
        <dbReference type="SAM" id="SignalP"/>
    </source>
</evidence>